<feature type="domain" description="J" evidence="1">
    <location>
        <begin position="29"/>
        <end position="65"/>
    </location>
</feature>
<accession>A0A2P2LD60</accession>
<proteinExistence type="predicted"/>
<organism evidence="2">
    <name type="scientific">Rhizophora mucronata</name>
    <name type="common">Asiatic mangrove</name>
    <dbReference type="NCBI Taxonomy" id="61149"/>
    <lineage>
        <taxon>Eukaryota</taxon>
        <taxon>Viridiplantae</taxon>
        <taxon>Streptophyta</taxon>
        <taxon>Embryophyta</taxon>
        <taxon>Tracheophyta</taxon>
        <taxon>Spermatophyta</taxon>
        <taxon>Magnoliopsida</taxon>
        <taxon>eudicotyledons</taxon>
        <taxon>Gunneridae</taxon>
        <taxon>Pentapetalae</taxon>
        <taxon>rosids</taxon>
        <taxon>fabids</taxon>
        <taxon>Malpighiales</taxon>
        <taxon>Rhizophoraceae</taxon>
        <taxon>Rhizophora</taxon>
    </lineage>
</organism>
<protein>
    <recommendedName>
        <fullName evidence="1">J domain-containing protein</fullName>
    </recommendedName>
</protein>
<dbReference type="SMART" id="SM00271">
    <property type="entry name" value="DnaJ"/>
    <property type="match status" value="1"/>
</dbReference>
<dbReference type="AlphaFoldDB" id="A0A2P2LD60"/>
<dbReference type="PANTHER" id="PTHR45295:SF4">
    <property type="entry name" value="OS06G0474800 PROTEIN"/>
    <property type="match status" value="1"/>
</dbReference>
<dbReference type="EMBL" id="GGEC01035400">
    <property type="protein sequence ID" value="MBX15884.1"/>
    <property type="molecule type" value="Transcribed_RNA"/>
</dbReference>
<name>A0A2P2LD60_RHIMU</name>
<evidence type="ECO:0000259" key="1">
    <source>
        <dbReference type="PROSITE" id="PS50076"/>
    </source>
</evidence>
<dbReference type="Pfam" id="PF00226">
    <property type="entry name" value="DnaJ"/>
    <property type="match status" value="1"/>
</dbReference>
<reference evidence="2" key="1">
    <citation type="submission" date="2018-02" db="EMBL/GenBank/DDBJ databases">
        <title>Rhizophora mucronata_Transcriptome.</title>
        <authorList>
            <person name="Meera S.P."/>
            <person name="Sreeshan A."/>
            <person name="Augustine A."/>
        </authorList>
    </citation>
    <scope>NUCLEOTIDE SEQUENCE</scope>
    <source>
        <tissue evidence="2">Leaf</tissue>
    </source>
</reference>
<evidence type="ECO:0000313" key="2">
    <source>
        <dbReference type="EMBL" id="MBX15884.1"/>
    </source>
</evidence>
<dbReference type="PROSITE" id="PS50076">
    <property type="entry name" value="DNAJ_2"/>
    <property type="match status" value="1"/>
</dbReference>
<sequence>MCLVSRSKQRRVIITSFNRRAGRATQKNNYYELLGVSVDSNGPEIKEAYRRLQKKYHPDIAGQKV</sequence>
<dbReference type="InterPro" id="IPR036869">
    <property type="entry name" value="J_dom_sf"/>
</dbReference>
<dbReference type="PRINTS" id="PR00625">
    <property type="entry name" value="JDOMAIN"/>
</dbReference>
<dbReference type="SUPFAM" id="SSF46565">
    <property type="entry name" value="Chaperone J-domain"/>
    <property type="match status" value="1"/>
</dbReference>
<dbReference type="InterPro" id="IPR001623">
    <property type="entry name" value="DnaJ_domain"/>
</dbReference>
<dbReference type="Gene3D" id="1.10.287.110">
    <property type="entry name" value="DnaJ domain"/>
    <property type="match status" value="1"/>
</dbReference>
<dbReference type="CDD" id="cd06257">
    <property type="entry name" value="DnaJ"/>
    <property type="match status" value="1"/>
</dbReference>
<dbReference type="PANTHER" id="PTHR45295">
    <property type="entry name" value="CHAPERONE PROTEIN DNAJ C76, CHLOROPLASTIC"/>
    <property type="match status" value="1"/>
</dbReference>